<evidence type="ECO:0000313" key="5">
    <source>
        <dbReference type="Proteomes" id="UP000189580"/>
    </source>
</evidence>
<gene>
    <name evidence="4" type="ORF">AWJ20_2774</name>
</gene>
<evidence type="ECO:0000256" key="1">
    <source>
        <dbReference type="ARBA" id="ARBA00023242"/>
    </source>
</evidence>
<feature type="domain" description="Xylanolytic transcriptional activator regulatory" evidence="3">
    <location>
        <begin position="308"/>
        <end position="383"/>
    </location>
</feature>
<dbReference type="RefSeq" id="XP_018737629.1">
    <property type="nucleotide sequence ID" value="XM_018879742.1"/>
</dbReference>
<dbReference type="SMART" id="SM00906">
    <property type="entry name" value="Fungal_trans"/>
    <property type="match status" value="1"/>
</dbReference>
<feature type="region of interest" description="Disordered" evidence="2">
    <location>
        <begin position="1"/>
        <end position="34"/>
    </location>
</feature>
<proteinExistence type="predicted"/>
<dbReference type="GO" id="GO:0003677">
    <property type="term" value="F:DNA binding"/>
    <property type="evidence" value="ECO:0007669"/>
    <property type="project" value="InterPro"/>
</dbReference>
<protein>
    <recommendedName>
        <fullName evidence="3">Xylanolytic transcriptional activator regulatory domain-containing protein</fullName>
    </recommendedName>
</protein>
<dbReference type="InterPro" id="IPR007219">
    <property type="entry name" value="XnlR_reg_dom"/>
</dbReference>
<dbReference type="CDD" id="cd12148">
    <property type="entry name" value="fungal_TF_MHR"/>
    <property type="match status" value="1"/>
</dbReference>
<feature type="compositionally biased region" description="Low complexity" evidence="2">
    <location>
        <begin position="91"/>
        <end position="108"/>
    </location>
</feature>
<dbReference type="GO" id="GO:0008270">
    <property type="term" value="F:zinc ion binding"/>
    <property type="evidence" value="ECO:0007669"/>
    <property type="project" value="InterPro"/>
</dbReference>
<evidence type="ECO:0000259" key="3">
    <source>
        <dbReference type="SMART" id="SM00906"/>
    </source>
</evidence>
<dbReference type="Proteomes" id="UP000189580">
    <property type="component" value="Chromosome b"/>
</dbReference>
<dbReference type="PANTHER" id="PTHR46910">
    <property type="entry name" value="TRANSCRIPTION FACTOR PDR1"/>
    <property type="match status" value="1"/>
</dbReference>
<dbReference type="InterPro" id="IPR050987">
    <property type="entry name" value="AtrR-like"/>
</dbReference>
<reference evidence="4 5" key="1">
    <citation type="submission" date="2016-02" db="EMBL/GenBank/DDBJ databases">
        <title>Complete genome sequence and transcriptome regulation of the pentose utilising yeast Sugiyamaella lignohabitans.</title>
        <authorList>
            <person name="Bellasio M."/>
            <person name="Peymann A."/>
            <person name="Valli M."/>
            <person name="Sipitzky M."/>
            <person name="Graf A."/>
            <person name="Sauer M."/>
            <person name="Marx H."/>
            <person name="Mattanovich D."/>
        </authorList>
    </citation>
    <scope>NUCLEOTIDE SEQUENCE [LARGE SCALE GENOMIC DNA]</scope>
    <source>
        <strain evidence="4 5">CBS 10342</strain>
    </source>
</reference>
<dbReference type="Pfam" id="PF04082">
    <property type="entry name" value="Fungal_trans"/>
    <property type="match status" value="1"/>
</dbReference>
<feature type="region of interest" description="Disordered" evidence="2">
    <location>
        <begin position="79"/>
        <end position="111"/>
    </location>
</feature>
<dbReference type="EMBL" id="CP014503">
    <property type="protein sequence ID" value="ANB15152.1"/>
    <property type="molecule type" value="Genomic_DNA"/>
</dbReference>
<dbReference type="OrthoDB" id="3971593at2759"/>
<keyword evidence="1" id="KW-0539">Nucleus</keyword>
<dbReference type="GO" id="GO:0006351">
    <property type="term" value="P:DNA-templated transcription"/>
    <property type="evidence" value="ECO:0007669"/>
    <property type="project" value="InterPro"/>
</dbReference>
<dbReference type="PANTHER" id="PTHR46910:SF13">
    <property type="entry name" value="SPECIFIC TRANSCRIPTION FACTOR, PUTATIVE (AFU_ORTHOLOGUE AFUA_4G06190)-RELATED"/>
    <property type="match status" value="1"/>
</dbReference>
<organism evidence="4 5">
    <name type="scientific">Sugiyamaella lignohabitans</name>
    <dbReference type="NCBI Taxonomy" id="796027"/>
    <lineage>
        <taxon>Eukaryota</taxon>
        <taxon>Fungi</taxon>
        <taxon>Dikarya</taxon>
        <taxon>Ascomycota</taxon>
        <taxon>Saccharomycotina</taxon>
        <taxon>Dipodascomycetes</taxon>
        <taxon>Dipodascales</taxon>
        <taxon>Trichomonascaceae</taxon>
        <taxon>Sugiyamaella</taxon>
    </lineage>
</organism>
<sequence>MPSPSGFQATDELRRTSLTSDRGTPLSDEDNMNMYGNGSFEANFVDSWLGPNNKPLLLPVTSLQEVNNLFEPTRLPYDAGDFANIQRPRNSSLQSQSQQQQQQQQQQSTNIQNNYTDSYSAQRNASYDSSSDEGLGALFPGRSGERLFLPDELGYAPLSLASHALLMDLKDDFPISGFSAELESTHLYGISYLNAHKSIEAYDSEVNCLYPIFAVGELEKKFDDIYKYYATHRTFLEERENDWLNIKIIIAIGTTMTGVDQSAGKKLYEDVLSKVERQLISGKGTIEAVVHLLLIHQFQFHSDMGTLAYRTVGFASIQALELGLYRSKDLERMVPDAERREHSRLIFWCLYVMDRRLSIYTKRPFILHDEDIDQKMPQSFGSVNLDSGASEDDLFRAMHLNYMIHYSKLSGKVLEAIQKQTDDPSLATEMLGVKSSDAHAKRDNVQYLIYLMERWKSSLPPELSLKELPSQPSPHGSRKLKWIIYLKSNLILLNIYQSCNDDLYVVPAITTACECIRELGRLYFNTDFYNSCEIQYNHFLVAALEVLYSSLRRQPQLLEKCMPEIKLALKIISLIMKRSKNDRRQGSIWQLVVSFAFKFGLSSPFGAKLLETKAYTS</sequence>
<dbReference type="GeneID" id="30034722"/>
<dbReference type="GO" id="GO:0003700">
    <property type="term" value="F:DNA-binding transcription factor activity"/>
    <property type="evidence" value="ECO:0007669"/>
    <property type="project" value="InterPro"/>
</dbReference>
<name>A0A167FDA7_9ASCO</name>
<keyword evidence="5" id="KW-1185">Reference proteome</keyword>
<accession>A0A167FDA7</accession>
<evidence type="ECO:0000313" key="4">
    <source>
        <dbReference type="EMBL" id="ANB15152.1"/>
    </source>
</evidence>
<dbReference type="AlphaFoldDB" id="A0A167FDA7"/>
<evidence type="ECO:0000256" key="2">
    <source>
        <dbReference type="SAM" id="MobiDB-lite"/>
    </source>
</evidence>
<dbReference type="KEGG" id="slb:AWJ20_2774"/>